<evidence type="ECO:0000313" key="3">
    <source>
        <dbReference type="Proteomes" id="UP001272137"/>
    </source>
</evidence>
<protein>
    <recommendedName>
        <fullName evidence="4">Type VI secretion system baseplate subunit TssG</fullName>
    </recommendedName>
</protein>
<accession>A0AAW9CL09</accession>
<feature type="compositionally biased region" description="Pro residues" evidence="1">
    <location>
        <begin position="1"/>
        <end position="10"/>
    </location>
</feature>
<dbReference type="AlphaFoldDB" id="A0AAW9CL09"/>
<organism evidence="2 3">
    <name type="scientific">Burkholderia thailandensis</name>
    <dbReference type="NCBI Taxonomy" id="57975"/>
    <lineage>
        <taxon>Bacteria</taxon>
        <taxon>Pseudomonadati</taxon>
        <taxon>Pseudomonadota</taxon>
        <taxon>Betaproteobacteria</taxon>
        <taxon>Burkholderiales</taxon>
        <taxon>Burkholderiaceae</taxon>
        <taxon>Burkholderia</taxon>
        <taxon>pseudomallei group</taxon>
    </lineage>
</organism>
<dbReference type="Proteomes" id="UP001272137">
    <property type="component" value="Unassembled WGS sequence"/>
</dbReference>
<dbReference type="InterPro" id="IPR010732">
    <property type="entry name" value="T6SS_TssG-like"/>
</dbReference>
<dbReference type="EMBL" id="QXCT01000001">
    <property type="protein sequence ID" value="MDW9251225.1"/>
    <property type="molecule type" value="Genomic_DNA"/>
</dbReference>
<dbReference type="Pfam" id="PF06996">
    <property type="entry name" value="T6SS_TssG"/>
    <property type="match status" value="1"/>
</dbReference>
<evidence type="ECO:0000313" key="2">
    <source>
        <dbReference type="EMBL" id="MDW9251225.1"/>
    </source>
</evidence>
<evidence type="ECO:0000256" key="1">
    <source>
        <dbReference type="SAM" id="MobiDB-lite"/>
    </source>
</evidence>
<dbReference type="PANTHER" id="PTHR35564">
    <property type="match status" value="1"/>
</dbReference>
<dbReference type="NCBIfam" id="TIGR03347">
    <property type="entry name" value="VI_chp_1"/>
    <property type="match status" value="1"/>
</dbReference>
<reference evidence="2" key="1">
    <citation type="submission" date="2018-08" db="EMBL/GenBank/DDBJ databases">
        <title>Identification of Burkholderia cepacia strains that express a Burkholderia pseudomallei-like capsular polysaccharide.</title>
        <authorList>
            <person name="Burtnick M.N."/>
            <person name="Vongsouvath M."/>
            <person name="Newton P."/>
            <person name="Wuthiekanun V."/>
            <person name="Limmathurotsakul D."/>
            <person name="Brett P.J."/>
            <person name="Chantratita N."/>
            <person name="Dance D.A."/>
        </authorList>
    </citation>
    <scope>NUCLEOTIDE SEQUENCE</scope>
    <source>
        <strain evidence="2">SBXCC001</strain>
    </source>
</reference>
<comment type="caution">
    <text evidence="2">The sequence shown here is derived from an EMBL/GenBank/DDBJ whole genome shotgun (WGS) entry which is preliminary data.</text>
</comment>
<proteinExistence type="predicted"/>
<name>A0AAW9CL09_BURTH</name>
<dbReference type="PANTHER" id="PTHR35564:SF4">
    <property type="entry name" value="CYTOPLASMIC PROTEIN"/>
    <property type="match status" value="1"/>
</dbReference>
<feature type="region of interest" description="Disordered" evidence="1">
    <location>
        <begin position="1"/>
        <end position="49"/>
    </location>
</feature>
<sequence>MTAQPKPNPEPAGADAGSHANSNAGRRAGAASNAEPDAMPNADWDAAADATPNAMPNAALNATPSATTQADAARRDAWWRRLRAAPHGYDLFHALRWLDALSPEHAPSGYASRPRDEPVRFGQAPSLAFAAAMLADVRDEAPRPRVAIHGFGLFGPNGPLPSHLTEYAYERATQHDDPTFAAFADLFHHRLILLFYRAWADAQPTVSLDRPARARFDRYVASLIGPCDARSCDAPRGANALAPHAKYHQAGHLVRHTRNPEGLVQILQRYFGVRARIVEHVPQWVMLDRAQRCAIRATRPTQPLGGAVLGRAVRDAQSRFRIVLGPLTLDEYRRFLPGGAHARQLAQWVREYVGIEFDWDVQLELARGEVPALALGSRDGLGRTAWLGERLDPGPARDLVLGYDGRARGGAGLGAGVARARSTVADQAAAADAFDRQPA</sequence>
<feature type="compositionally biased region" description="Low complexity" evidence="1">
    <location>
        <begin position="20"/>
        <end position="34"/>
    </location>
</feature>
<gene>
    <name evidence="2" type="ORF">C7S16_5981</name>
</gene>
<evidence type="ECO:0008006" key="4">
    <source>
        <dbReference type="Google" id="ProtNLM"/>
    </source>
</evidence>